<comment type="caution">
    <text evidence="1">The sequence shown here is derived from an EMBL/GenBank/DDBJ whole genome shotgun (WGS) entry which is preliminary data.</text>
</comment>
<organism evidence="1">
    <name type="scientific">marine sediment metagenome</name>
    <dbReference type="NCBI Taxonomy" id="412755"/>
    <lineage>
        <taxon>unclassified sequences</taxon>
        <taxon>metagenomes</taxon>
        <taxon>ecological metagenomes</taxon>
    </lineage>
</organism>
<reference evidence="1" key="1">
    <citation type="journal article" date="2014" name="Front. Microbiol.">
        <title>High frequency of phylogenetically diverse reductive dehalogenase-homologous genes in deep subseafloor sedimentary metagenomes.</title>
        <authorList>
            <person name="Kawai M."/>
            <person name="Futagami T."/>
            <person name="Toyoda A."/>
            <person name="Takaki Y."/>
            <person name="Nishi S."/>
            <person name="Hori S."/>
            <person name="Arai W."/>
            <person name="Tsubouchi T."/>
            <person name="Morono Y."/>
            <person name="Uchiyama I."/>
            <person name="Ito T."/>
            <person name="Fujiyama A."/>
            <person name="Inagaki F."/>
            <person name="Takami H."/>
        </authorList>
    </citation>
    <scope>NUCLEOTIDE SEQUENCE</scope>
    <source>
        <strain evidence="1">Expedition CK06-06</strain>
    </source>
</reference>
<gene>
    <name evidence="1" type="ORF">S01H4_65363</name>
</gene>
<feature type="non-terminal residue" evidence="1">
    <location>
        <position position="53"/>
    </location>
</feature>
<evidence type="ECO:0000313" key="1">
    <source>
        <dbReference type="EMBL" id="GAH24823.1"/>
    </source>
</evidence>
<dbReference type="AlphaFoldDB" id="X1FVL6"/>
<sequence>MSISTAQDAYMLFVDATHGFKYINALSAVQSLDSFFIEDATVPDSMVTTRNHA</sequence>
<dbReference type="EMBL" id="BART01039968">
    <property type="protein sequence ID" value="GAH24823.1"/>
    <property type="molecule type" value="Genomic_DNA"/>
</dbReference>
<accession>X1FVL6</accession>
<protein>
    <submittedName>
        <fullName evidence="1">Uncharacterized protein</fullName>
    </submittedName>
</protein>
<name>X1FVL6_9ZZZZ</name>
<proteinExistence type="predicted"/>